<dbReference type="PROSITE" id="PS51885">
    <property type="entry name" value="NEPRILYSIN"/>
    <property type="match status" value="1"/>
</dbReference>
<evidence type="ECO:0000313" key="4">
    <source>
        <dbReference type="Proteomes" id="UP000515154"/>
    </source>
</evidence>
<reference evidence="5" key="1">
    <citation type="submission" date="2025-08" db="UniProtKB">
        <authorList>
            <consortium name="RefSeq"/>
        </authorList>
    </citation>
    <scope>IDENTIFICATION</scope>
</reference>
<dbReference type="Gene3D" id="1.10.1380.10">
    <property type="entry name" value="Neutral endopeptidase , domain2"/>
    <property type="match status" value="1"/>
</dbReference>
<evidence type="ECO:0000256" key="2">
    <source>
        <dbReference type="SAM" id="Phobius"/>
    </source>
</evidence>
<dbReference type="KEGG" id="osn:115214824"/>
<dbReference type="PANTHER" id="PTHR11733">
    <property type="entry name" value="ZINC METALLOPROTEASE FAMILY M13 NEPRILYSIN-RELATED"/>
    <property type="match status" value="1"/>
</dbReference>
<keyword evidence="4" id="KW-1185">Reference proteome</keyword>
<dbReference type="AlphaFoldDB" id="A0A7E6F058"/>
<dbReference type="GO" id="GO:0016485">
    <property type="term" value="P:protein processing"/>
    <property type="evidence" value="ECO:0007669"/>
    <property type="project" value="TreeGrafter"/>
</dbReference>
<dbReference type="RefSeq" id="XP_036361044.1">
    <property type="nucleotide sequence ID" value="XM_036505151.1"/>
</dbReference>
<dbReference type="Gene3D" id="3.40.390.10">
    <property type="entry name" value="Collagenase (Catalytic Domain)"/>
    <property type="match status" value="1"/>
</dbReference>
<sequence length="526" mass="58393">MEVETMATTSFKTGWSRMERVLFVLTLLLVICVLAVTSALVLVIFRSRTGKQIDKNATTTAVPSLNPFLSSTTSSSIQPNATRITGLTGTTHYTTETGLASTSVNINSQPTSTLKANVSLSKTSKYIPTQTSIRHSTYTTKSGKSVQTTASTIQIATTKSHLNNNGTKMQPNTTVPSTPQPATTKQSNVQLCQTKGCVIAAARILQAMNMSVEPCTNFYQYACGDWIDTHPVKPYSAKDIFREDIKIEKQRIIDLLKAKISRNDIDAVKKTKLAYESCVGIYYIKEKSFMNVKYLVQEAGGMPIVTKGWKANESLIDYMVNTRAQFGAMPLVPVFVKIDQKNTSRNIIYLGAGSEATGKSITSNVPYYAHLRDPEYDELLSQVLKQFDVKHSEVKEQIDELSTFIKQLGIIKWQSRVDVDDVPAMYHLTTLGEIATNYTSFDWKSFLQKLLGINGTNTELPNTEPIIVESPKYISGMMALINKTSIRTLQNYIKLSTIMYYQSSLGIGYRTSSYISSNNAKVRNDS</sequence>
<evidence type="ECO:0000259" key="3">
    <source>
        <dbReference type="Pfam" id="PF05649"/>
    </source>
</evidence>
<organism evidence="4 5">
    <name type="scientific">Octopus sinensis</name>
    <name type="common">East Asian common octopus</name>
    <dbReference type="NCBI Taxonomy" id="2607531"/>
    <lineage>
        <taxon>Eukaryota</taxon>
        <taxon>Metazoa</taxon>
        <taxon>Spiralia</taxon>
        <taxon>Lophotrochozoa</taxon>
        <taxon>Mollusca</taxon>
        <taxon>Cephalopoda</taxon>
        <taxon>Coleoidea</taxon>
        <taxon>Octopodiformes</taxon>
        <taxon>Octopoda</taxon>
        <taxon>Incirrata</taxon>
        <taxon>Octopodidae</taxon>
        <taxon>Octopus</taxon>
    </lineage>
</organism>
<dbReference type="Proteomes" id="UP000515154">
    <property type="component" value="Linkage group LG8"/>
</dbReference>
<dbReference type="PANTHER" id="PTHR11733:SF167">
    <property type="entry name" value="FI17812P1-RELATED"/>
    <property type="match status" value="1"/>
</dbReference>
<feature type="domain" description="Peptidase M13 N-terminal" evidence="3">
    <location>
        <begin position="214"/>
        <end position="506"/>
    </location>
</feature>
<keyword evidence="2" id="KW-1133">Transmembrane helix</keyword>
<dbReference type="InterPro" id="IPR008753">
    <property type="entry name" value="Peptidase_M13_N"/>
</dbReference>
<dbReference type="Pfam" id="PF05649">
    <property type="entry name" value="Peptidase_M13_N"/>
    <property type="match status" value="1"/>
</dbReference>
<keyword evidence="2" id="KW-0472">Membrane</keyword>
<gene>
    <name evidence="5" type="primary">LOC115214824</name>
</gene>
<dbReference type="SUPFAM" id="SSF55486">
    <property type="entry name" value="Metalloproteases ('zincins'), catalytic domain"/>
    <property type="match status" value="1"/>
</dbReference>
<feature type="transmembrane region" description="Helical" evidence="2">
    <location>
        <begin position="21"/>
        <end position="45"/>
    </location>
</feature>
<proteinExistence type="predicted"/>
<feature type="region of interest" description="Disordered" evidence="1">
    <location>
        <begin position="162"/>
        <end position="186"/>
    </location>
</feature>
<keyword evidence="2" id="KW-0812">Transmembrane</keyword>
<evidence type="ECO:0000313" key="5">
    <source>
        <dbReference type="RefSeq" id="XP_036361044.1"/>
    </source>
</evidence>
<dbReference type="InterPro" id="IPR024079">
    <property type="entry name" value="MetalloPept_cat_dom_sf"/>
</dbReference>
<evidence type="ECO:0000256" key="1">
    <source>
        <dbReference type="SAM" id="MobiDB-lite"/>
    </source>
</evidence>
<protein>
    <submittedName>
        <fullName evidence="5">Membrane metallo-endopeptidase-like 1</fullName>
    </submittedName>
</protein>
<dbReference type="InterPro" id="IPR000718">
    <property type="entry name" value="Peptidase_M13"/>
</dbReference>
<dbReference type="GO" id="GO:0004222">
    <property type="term" value="F:metalloendopeptidase activity"/>
    <property type="evidence" value="ECO:0007669"/>
    <property type="project" value="InterPro"/>
</dbReference>
<accession>A0A7E6F058</accession>
<dbReference type="GO" id="GO:0005886">
    <property type="term" value="C:plasma membrane"/>
    <property type="evidence" value="ECO:0007669"/>
    <property type="project" value="TreeGrafter"/>
</dbReference>
<dbReference type="InterPro" id="IPR042089">
    <property type="entry name" value="Peptidase_M13_dom_2"/>
</dbReference>
<name>A0A7E6F058_9MOLL</name>